<comment type="catalytic activity">
    <reaction evidence="12">
        <text>5-phospho-beta-D-ribosylamine + glycine + ATP = N(1)-(5-phospho-beta-D-ribosyl)glycinamide + ADP + phosphate + H(+)</text>
        <dbReference type="Rhea" id="RHEA:17453"/>
        <dbReference type="ChEBI" id="CHEBI:15378"/>
        <dbReference type="ChEBI" id="CHEBI:30616"/>
        <dbReference type="ChEBI" id="CHEBI:43474"/>
        <dbReference type="ChEBI" id="CHEBI:57305"/>
        <dbReference type="ChEBI" id="CHEBI:58681"/>
        <dbReference type="ChEBI" id="CHEBI:143788"/>
        <dbReference type="ChEBI" id="CHEBI:456216"/>
        <dbReference type="EC" id="6.3.4.13"/>
    </reaction>
</comment>
<dbReference type="UniPathway" id="UPA00074">
    <property type="reaction ID" value="UER00125"/>
</dbReference>
<dbReference type="SUPFAM" id="SSF51246">
    <property type="entry name" value="Rudiment single hybrid motif"/>
    <property type="match status" value="1"/>
</dbReference>
<dbReference type="HAMAP" id="MF_00138">
    <property type="entry name" value="GARS"/>
    <property type="match status" value="1"/>
</dbReference>
<evidence type="ECO:0000313" key="16">
    <source>
        <dbReference type="Proteomes" id="UP000295198"/>
    </source>
</evidence>
<evidence type="ECO:0000259" key="14">
    <source>
        <dbReference type="PROSITE" id="PS50975"/>
    </source>
</evidence>
<evidence type="ECO:0000256" key="9">
    <source>
        <dbReference type="ARBA" id="ARBA00038345"/>
    </source>
</evidence>
<dbReference type="PROSITE" id="PS50975">
    <property type="entry name" value="ATP_GRASP"/>
    <property type="match status" value="1"/>
</dbReference>
<evidence type="ECO:0000256" key="8">
    <source>
        <dbReference type="ARBA" id="ARBA00022840"/>
    </source>
</evidence>
<keyword evidence="7 12" id="KW-0658">Purine biosynthesis</keyword>
<evidence type="ECO:0000256" key="10">
    <source>
        <dbReference type="ARBA" id="ARBA00042242"/>
    </source>
</evidence>
<dbReference type="InterPro" id="IPR016185">
    <property type="entry name" value="PreATP-grasp_dom_sf"/>
</dbReference>
<dbReference type="PROSITE" id="PS00184">
    <property type="entry name" value="GARS"/>
    <property type="match status" value="1"/>
</dbReference>
<gene>
    <name evidence="12 15" type="primary">purD</name>
    <name evidence="15" type="ORF">EKO23_08510</name>
</gene>
<dbReference type="GO" id="GO:0004637">
    <property type="term" value="F:phosphoribosylamine-glycine ligase activity"/>
    <property type="evidence" value="ECO:0007669"/>
    <property type="project" value="UniProtKB-UniRule"/>
</dbReference>
<keyword evidence="16" id="KW-1185">Reference proteome</keyword>
<dbReference type="SUPFAM" id="SSF52440">
    <property type="entry name" value="PreATP-grasp domain"/>
    <property type="match status" value="1"/>
</dbReference>
<evidence type="ECO:0000256" key="4">
    <source>
        <dbReference type="ARBA" id="ARBA00013255"/>
    </source>
</evidence>
<dbReference type="Gene3D" id="3.30.1490.20">
    <property type="entry name" value="ATP-grasp fold, A domain"/>
    <property type="match status" value="1"/>
</dbReference>
<dbReference type="EMBL" id="SDKM01000010">
    <property type="protein sequence ID" value="RYP86696.1"/>
    <property type="molecule type" value="Genomic_DNA"/>
</dbReference>
<dbReference type="PANTHER" id="PTHR43472:SF1">
    <property type="entry name" value="PHOSPHORIBOSYLAMINE--GLYCINE LIGASE, CHLOROPLASTIC"/>
    <property type="match status" value="1"/>
</dbReference>
<dbReference type="InterPro" id="IPR020560">
    <property type="entry name" value="PRibGlycinamide_synth_C-dom"/>
</dbReference>
<comment type="pathway">
    <text evidence="3 12">Purine metabolism; IMP biosynthesis via de novo pathway; N(1)-(5-phospho-D-ribosyl)glycinamide from 5-phospho-alpha-D-ribose 1-diphosphate: step 2/2.</text>
</comment>
<dbReference type="InterPro" id="IPR011761">
    <property type="entry name" value="ATP-grasp"/>
</dbReference>
<evidence type="ECO:0000256" key="13">
    <source>
        <dbReference type="PROSITE-ProRule" id="PRU00409"/>
    </source>
</evidence>
<protein>
    <recommendedName>
        <fullName evidence="4 12">Phosphoribosylamine--glycine ligase</fullName>
        <ecNumber evidence="4 12">6.3.4.13</ecNumber>
    </recommendedName>
    <alternativeName>
        <fullName evidence="12">GARS</fullName>
    </alternativeName>
    <alternativeName>
        <fullName evidence="10 12">Glycinamide ribonucleotide synthetase</fullName>
    </alternativeName>
    <alternativeName>
        <fullName evidence="11 12">Phosphoribosylglycinamide synthetase</fullName>
    </alternativeName>
</protein>
<dbReference type="Gene3D" id="3.40.50.20">
    <property type="match status" value="1"/>
</dbReference>
<dbReference type="InterPro" id="IPR020562">
    <property type="entry name" value="PRibGlycinamide_synth_N"/>
</dbReference>
<feature type="domain" description="ATP-grasp" evidence="14">
    <location>
        <begin position="107"/>
        <end position="308"/>
    </location>
</feature>
<name>A0A4Q4ZGY8_9ACTN</name>
<dbReference type="EC" id="6.3.4.13" evidence="4 12"/>
<dbReference type="PANTHER" id="PTHR43472">
    <property type="entry name" value="PHOSPHORIBOSYLAMINE--GLYCINE LIGASE"/>
    <property type="match status" value="1"/>
</dbReference>
<dbReference type="GO" id="GO:0046872">
    <property type="term" value="F:metal ion binding"/>
    <property type="evidence" value="ECO:0007669"/>
    <property type="project" value="InterPro"/>
</dbReference>
<dbReference type="InterPro" id="IPR020559">
    <property type="entry name" value="PRibGlycinamide_synth_CS"/>
</dbReference>
<dbReference type="GO" id="GO:0006189">
    <property type="term" value="P:'de novo' IMP biosynthetic process"/>
    <property type="evidence" value="ECO:0007669"/>
    <property type="project" value="UniProtKB-UniRule"/>
</dbReference>
<accession>A0A4Q4ZGY8</accession>
<dbReference type="Pfam" id="PF02843">
    <property type="entry name" value="GARS_C"/>
    <property type="match status" value="1"/>
</dbReference>
<evidence type="ECO:0000256" key="7">
    <source>
        <dbReference type="ARBA" id="ARBA00022755"/>
    </source>
</evidence>
<dbReference type="Pfam" id="PF01071">
    <property type="entry name" value="GARS_A"/>
    <property type="match status" value="1"/>
</dbReference>
<evidence type="ECO:0000256" key="3">
    <source>
        <dbReference type="ARBA" id="ARBA00005174"/>
    </source>
</evidence>
<dbReference type="SMART" id="SM01209">
    <property type="entry name" value="GARS_A"/>
    <property type="match status" value="1"/>
</dbReference>
<comment type="similarity">
    <text evidence="9 12">Belongs to the GARS family.</text>
</comment>
<dbReference type="SUPFAM" id="SSF56059">
    <property type="entry name" value="Glutathione synthetase ATP-binding domain-like"/>
    <property type="match status" value="1"/>
</dbReference>
<keyword evidence="8 13" id="KW-0067">ATP-binding</keyword>
<dbReference type="RefSeq" id="WP_134716177.1">
    <property type="nucleotide sequence ID" value="NZ_SDKM01000010.1"/>
</dbReference>
<dbReference type="GO" id="GO:0005524">
    <property type="term" value="F:ATP binding"/>
    <property type="evidence" value="ECO:0007669"/>
    <property type="project" value="UniProtKB-UniRule"/>
</dbReference>
<evidence type="ECO:0000313" key="15">
    <source>
        <dbReference type="EMBL" id="RYP86696.1"/>
    </source>
</evidence>
<keyword evidence="6 13" id="KW-0547">Nucleotide-binding</keyword>
<dbReference type="InterPro" id="IPR013815">
    <property type="entry name" value="ATP_grasp_subdomain_1"/>
</dbReference>
<dbReference type="Proteomes" id="UP000295198">
    <property type="component" value="Unassembled WGS sequence"/>
</dbReference>
<evidence type="ECO:0000256" key="11">
    <source>
        <dbReference type="ARBA" id="ARBA00042864"/>
    </source>
</evidence>
<dbReference type="Gene3D" id="3.30.470.20">
    <property type="entry name" value="ATP-grasp fold, B domain"/>
    <property type="match status" value="1"/>
</dbReference>
<dbReference type="InterPro" id="IPR037123">
    <property type="entry name" value="PRibGlycinamide_synth_C_sf"/>
</dbReference>
<dbReference type="SMART" id="SM01210">
    <property type="entry name" value="GARS_C"/>
    <property type="match status" value="1"/>
</dbReference>
<dbReference type="InterPro" id="IPR020561">
    <property type="entry name" value="PRibGlycinamid_synth_ATP-grasp"/>
</dbReference>
<evidence type="ECO:0000256" key="12">
    <source>
        <dbReference type="HAMAP-Rule" id="MF_00138"/>
    </source>
</evidence>
<evidence type="ECO:0000256" key="6">
    <source>
        <dbReference type="ARBA" id="ARBA00022741"/>
    </source>
</evidence>
<dbReference type="OrthoDB" id="9807240at2"/>
<dbReference type="InterPro" id="IPR000115">
    <property type="entry name" value="PRibGlycinamide_synth"/>
</dbReference>
<comment type="cofactor">
    <cofactor evidence="1">
        <name>Mn(2+)</name>
        <dbReference type="ChEBI" id="CHEBI:29035"/>
    </cofactor>
</comment>
<comment type="caution">
    <text evidence="15">The sequence shown here is derived from an EMBL/GenBank/DDBJ whole genome shotgun (WGS) entry which is preliminary data.</text>
</comment>
<evidence type="ECO:0000256" key="5">
    <source>
        <dbReference type="ARBA" id="ARBA00022598"/>
    </source>
</evidence>
<proteinExistence type="inferred from homology"/>
<dbReference type="InterPro" id="IPR011054">
    <property type="entry name" value="Rudment_hybrid_motif"/>
</dbReference>
<dbReference type="AlphaFoldDB" id="A0A4Q4ZGY8"/>
<comment type="cofactor">
    <cofactor evidence="2">
        <name>Mg(2+)</name>
        <dbReference type="ChEBI" id="CHEBI:18420"/>
    </cofactor>
</comment>
<sequence>MKTLVIGPGGREHALAAALRRDPSVTEVHAAPGNPGMEAVATLHDVDPMSGSDVAALATKLGVDLVVVGPEAPLVAGVADAVREAGIACFGPTRAAAALEGSKAFAKEVMAAAGVPTAEARVCTTPDEVAAALEAFGPPYVVKDDGLAAGKGVVVTEDRQVALDHAAGCKRVVVEAFLDGPEVSLFALCSWNEADGACVYPLQPAQDFKRIHDGDAGPNTGGMGAYTPLPWAPEGLVDEVTRTVLQPTVDEMARRGTPFTGLLYAGLALTHRGVRVVEFNARFGDPETQPLMALLDSPLGELLHAAATGHLADVPAPRWKPGAAVAVVLASAGYPESSSKGDVIVGTETLDREDGVQVIHAGTARDAEGHLVTAGGRVLAVTAVGSSVADARARAYEGVASISFPGAQHRTDIAAHI</sequence>
<organism evidence="15 16">
    <name type="scientific">Nocardioides guangzhouensis</name>
    <dbReference type="NCBI Taxonomy" id="2497878"/>
    <lineage>
        <taxon>Bacteria</taxon>
        <taxon>Bacillati</taxon>
        <taxon>Actinomycetota</taxon>
        <taxon>Actinomycetes</taxon>
        <taxon>Propionibacteriales</taxon>
        <taxon>Nocardioidaceae</taxon>
        <taxon>Nocardioides</taxon>
    </lineage>
</organism>
<dbReference type="Pfam" id="PF02844">
    <property type="entry name" value="GARS_N"/>
    <property type="match status" value="1"/>
</dbReference>
<evidence type="ECO:0000256" key="1">
    <source>
        <dbReference type="ARBA" id="ARBA00001936"/>
    </source>
</evidence>
<reference evidence="15 16" key="1">
    <citation type="submission" date="2019-01" db="EMBL/GenBank/DDBJ databases">
        <title>Nocardioides guangzhouensis sp. nov., an actinobacterium isolated from soil.</title>
        <authorList>
            <person name="Fu Y."/>
            <person name="Cai Y."/>
            <person name="Lin Z."/>
            <person name="Chen P."/>
        </authorList>
    </citation>
    <scope>NUCLEOTIDE SEQUENCE [LARGE SCALE GENOMIC DNA]</scope>
    <source>
        <strain evidence="15 16">130</strain>
    </source>
</reference>
<evidence type="ECO:0000256" key="2">
    <source>
        <dbReference type="ARBA" id="ARBA00001946"/>
    </source>
</evidence>
<dbReference type="Gene3D" id="3.90.600.10">
    <property type="entry name" value="Phosphoribosylglycinamide synthetase, C-terminal domain"/>
    <property type="match status" value="1"/>
</dbReference>
<dbReference type="NCBIfam" id="TIGR00877">
    <property type="entry name" value="purD"/>
    <property type="match status" value="1"/>
</dbReference>
<keyword evidence="5 12" id="KW-0436">Ligase</keyword>
<dbReference type="GO" id="GO:0009113">
    <property type="term" value="P:purine nucleobase biosynthetic process"/>
    <property type="evidence" value="ECO:0007669"/>
    <property type="project" value="InterPro"/>
</dbReference>